<evidence type="ECO:0000313" key="1">
    <source>
        <dbReference type="EMBL" id="XCM35276.1"/>
    </source>
</evidence>
<dbReference type="Pfam" id="PF08852">
    <property type="entry name" value="DUF1822"/>
    <property type="match status" value="1"/>
</dbReference>
<dbReference type="InterPro" id="IPR014951">
    <property type="entry name" value="DUF1822"/>
</dbReference>
<proteinExistence type="predicted"/>
<gene>
    <name evidence="1" type="ORF">ABWT76_003937</name>
</gene>
<dbReference type="RefSeq" id="WP_054465297.1">
    <property type="nucleotide sequence ID" value="NZ_CP159837.1"/>
</dbReference>
<dbReference type="AlphaFoldDB" id="A0AAU8JAU1"/>
<sequence length="195" mass="22283">MSITTSNLSNKDRLERIWHLLQDAEKLQQERINSGFDYVNLYVEDVESDWLENWGEDVTELPVRLRQWFHNVFEPDWHSIEEIFDPAATKISLQTAGVKRAKLIDLESQVALIVTLKNESSTKTSILLQVHGTDLHYLPENLLMTVLSPLGVVLGCAIAHQTSEVIQLEFTVERGEEFTVEIKSGCLTVTQNFLM</sequence>
<accession>A0AAU8JAU1</accession>
<reference evidence="1" key="1">
    <citation type="submission" date="2024-07" db="EMBL/GenBank/DDBJ databases">
        <authorList>
            <person name="Kim Y.J."/>
            <person name="Jeong J.Y."/>
        </authorList>
    </citation>
    <scope>NUCLEOTIDE SEQUENCE</scope>
    <source>
        <strain evidence="1">GIHE-MW2</strain>
    </source>
</reference>
<dbReference type="EMBL" id="CP159837">
    <property type="protein sequence ID" value="XCM35276.1"/>
    <property type="molecule type" value="Genomic_DNA"/>
</dbReference>
<name>A0AAU8JAU1_9CYAN</name>
<organism evidence="1">
    <name type="scientific">Planktothricoides raciborskii GIHE-MW2</name>
    <dbReference type="NCBI Taxonomy" id="2792601"/>
    <lineage>
        <taxon>Bacteria</taxon>
        <taxon>Bacillati</taxon>
        <taxon>Cyanobacteriota</taxon>
        <taxon>Cyanophyceae</taxon>
        <taxon>Oscillatoriophycideae</taxon>
        <taxon>Oscillatoriales</taxon>
        <taxon>Oscillatoriaceae</taxon>
        <taxon>Planktothricoides</taxon>
    </lineage>
</organism>
<protein>
    <submittedName>
        <fullName evidence="1">DUF1822 family protein</fullName>
    </submittedName>
</protein>